<keyword evidence="2" id="KW-1185">Reference proteome</keyword>
<dbReference type="EMBL" id="JAHDVG010000487">
    <property type="protein sequence ID" value="KAH1166971.1"/>
    <property type="molecule type" value="Genomic_DNA"/>
</dbReference>
<name>A0A9D3WS57_9SAUR</name>
<dbReference type="AlphaFoldDB" id="A0A9D3WS57"/>
<evidence type="ECO:0000313" key="1">
    <source>
        <dbReference type="EMBL" id="KAH1166971.1"/>
    </source>
</evidence>
<organism evidence="1 2">
    <name type="scientific">Mauremys mutica</name>
    <name type="common">yellowpond turtle</name>
    <dbReference type="NCBI Taxonomy" id="74926"/>
    <lineage>
        <taxon>Eukaryota</taxon>
        <taxon>Metazoa</taxon>
        <taxon>Chordata</taxon>
        <taxon>Craniata</taxon>
        <taxon>Vertebrata</taxon>
        <taxon>Euteleostomi</taxon>
        <taxon>Archelosauria</taxon>
        <taxon>Testudinata</taxon>
        <taxon>Testudines</taxon>
        <taxon>Cryptodira</taxon>
        <taxon>Durocryptodira</taxon>
        <taxon>Testudinoidea</taxon>
        <taxon>Geoemydidae</taxon>
        <taxon>Geoemydinae</taxon>
        <taxon>Mauremys</taxon>
    </lineage>
</organism>
<protein>
    <submittedName>
        <fullName evidence="1">Uncharacterized protein</fullName>
    </submittedName>
</protein>
<proteinExistence type="predicted"/>
<sequence length="142" mass="15613">MYTERDVAFLKTKVATIAKLFLNSEVPPKLRVGRCNALHAHYQGGLGPANHRLRALWTGRCLAQGINNGTQVSICSSKTYCSSDGFGIVQSKLLASIQVLMESVHDHQKPLSQLMLTGNPERVSEWAWRPNDHLDMGPSGQG</sequence>
<gene>
    <name evidence="1" type="ORF">KIL84_016143</name>
</gene>
<reference evidence="1" key="1">
    <citation type="submission" date="2021-09" db="EMBL/GenBank/DDBJ databases">
        <title>The genome of Mauremys mutica provides insights into the evolution of semi-aquatic lifestyle.</title>
        <authorList>
            <person name="Gong S."/>
            <person name="Gao Y."/>
        </authorList>
    </citation>
    <scope>NUCLEOTIDE SEQUENCE</scope>
    <source>
        <strain evidence="1">MM-2020</strain>
        <tissue evidence="1">Muscle</tissue>
    </source>
</reference>
<comment type="caution">
    <text evidence="1">The sequence shown here is derived from an EMBL/GenBank/DDBJ whole genome shotgun (WGS) entry which is preliminary data.</text>
</comment>
<accession>A0A9D3WS57</accession>
<dbReference type="Proteomes" id="UP000827986">
    <property type="component" value="Unassembled WGS sequence"/>
</dbReference>
<evidence type="ECO:0000313" key="2">
    <source>
        <dbReference type="Proteomes" id="UP000827986"/>
    </source>
</evidence>